<keyword evidence="2" id="KW-1185">Reference proteome</keyword>
<accession>D4S215</accession>
<proteinExistence type="predicted"/>
<dbReference type="EMBL" id="ABWN01000036">
    <property type="protein sequence ID" value="EFF67717.1"/>
    <property type="molecule type" value="Genomic_DNA"/>
</dbReference>
<name>D4S215_9FIRM</name>
<protein>
    <submittedName>
        <fullName evidence="1">Uncharacterized protein</fullName>
    </submittedName>
</protein>
<organism evidence="1 2">
    <name type="scientific">Eshraghiella crossota DSM 2876</name>
    <dbReference type="NCBI Taxonomy" id="511680"/>
    <lineage>
        <taxon>Bacteria</taxon>
        <taxon>Bacillati</taxon>
        <taxon>Bacillota</taxon>
        <taxon>Clostridia</taxon>
        <taxon>Lachnospirales</taxon>
        <taxon>Lachnospiraceae</taxon>
        <taxon>Eshraghiella</taxon>
    </lineage>
</organism>
<reference evidence="1 2" key="1">
    <citation type="submission" date="2010-02" db="EMBL/GenBank/DDBJ databases">
        <authorList>
            <person name="Weinstock G."/>
            <person name="Sodergren E."/>
            <person name="Clifton S."/>
            <person name="Fulton L."/>
            <person name="Fulton B."/>
            <person name="Courtney L."/>
            <person name="Fronick C."/>
            <person name="Harrison M."/>
            <person name="Strong C."/>
            <person name="Farmer C."/>
            <person name="Delahaunty K."/>
            <person name="Markovic C."/>
            <person name="Hall O."/>
            <person name="Minx P."/>
            <person name="Tomlinson C."/>
            <person name="Mitreva M."/>
            <person name="Nelson J."/>
            <person name="Hou S."/>
            <person name="Wollam A."/>
            <person name="Pepin K.H."/>
            <person name="Johnson M."/>
            <person name="Bhonagiri V."/>
            <person name="Zhang X."/>
            <person name="Suruliraj S."/>
            <person name="Warren W."/>
            <person name="Chinwalla A."/>
            <person name="Mardis E.R."/>
            <person name="Wilson R.K."/>
        </authorList>
    </citation>
    <scope>NUCLEOTIDE SEQUENCE [LARGE SCALE GENOMIC DNA]</scope>
    <source>
        <strain evidence="1 2">DSM 2876</strain>
    </source>
</reference>
<evidence type="ECO:0000313" key="2">
    <source>
        <dbReference type="Proteomes" id="UP000006238"/>
    </source>
</evidence>
<sequence length="44" mass="5287">MLVSREKMLKNLEMTGMNMLSKAQQIRLVYYYRNAVLLENHQDL</sequence>
<dbReference type="AlphaFoldDB" id="D4S215"/>
<dbReference type="Proteomes" id="UP000006238">
    <property type="component" value="Unassembled WGS sequence"/>
</dbReference>
<gene>
    <name evidence="1" type="ORF">BUTYVIB_02137</name>
</gene>
<dbReference type="HOGENOM" id="CLU_3213654_0_0_9"/>
<comment type="caution">
    <text evidence="1">The sequence shown here is derived from an EMBL/GenBank/DDBJ whole genome shotgun (WGS) entry which is preliminary data.</text>
</comment>
<evidence type="ECO:0000313" key="1">
    <source>
        <dbReference type="EMBL" id="EFF67717.1"/>
    </source>
</evidence>